<organism evidence="1 2">
    <name type="scientific">Saguinus oedipus</name>
    <name type="common">Cotton-top tamarin</name>
    <name type="synonym">Oedipomidas oedipus</name>
    <dbReference type="NCBI Taxonomy" id="9490"/>
    <lineage>
        <taxon>Eukaryota</taxon>
        <taxon>Metazoa</taxon>
        <taxon>Chordata</taxon>
        <taxon>Craniata</taxon>
        <taxon>Vertebrata</taxon>
        <taxon>Euteleostomi</taxon>
        <taxon>Mammalia</taxon>
        <taxon>Eutheria</taxon>
        <taxon>Euarchontoglires</taxon>
        <taxon>Primates</taxon>
        <taxon>Haplorrhini</taxon>
        <taxon>Platyrrhini</taxon>
        <taxon>Cebidae</taxon>
        <taxon>Callitrichinae</taxon>
        <taxon>Saguinus</taxon>
    </lineage>
</organism>
<comment type="caution">
    <text evidence="1">The sequence shown here is derived from an EMBL/GenBank/DDBJ whole genome shotgun (WGS) entry which is preliminary data.</text>
</comment>
<protein>
    <submittedName>
        <fullName evidence="1">Uncharacterized protein</fullName>
    </submittedName>
</protein>
<reference evidence="1 2" key="1">
    <citation type="submission" date="2023-05" db="EMBL/GenBank/DDBJ databases">
        <title>B98-5 Cell Line De Novo Hybrid Assembly: An Optical Mapping Approach.</title>
        <authorList>
            <person name="Kananen K."/>
            <person name="Auerbach J.A."/>
            <person name="Kautto E."/>
            <person name="Blachly J.S."/>
        </authorList>
    </citation>
    <scope>NUCLEOTIDE SEQUENCE [LARGE SCALE GENOMIC DNA]</scope>
    <source>
        <strain evidence="1">B95-8</strain>
        <tissue evidence="1">Cell line</tissue>
    </source>
</reference>
<evidence type="ECO:0000313" key="2">
    <source>
        <dbReference type="Proteomes" id="UP001266305"/>
    </source>
</evidence>
<evidence type="ECO:0000313" key="1">
    <source>
        <dbReference type="EMBL" id="KAK2101342.1"/>
    </source>
</evidence>
<gene>
    <name evidence="1" type="ORF">P7K49_019008</name>
</gene>
<keyword evidence="2" id="KW-1185">Reference proteome</keyword>
<proteinExistence type="predicted"/>
<accession>A0ABQ9UW84</accession>
<dbReference type="EMBL" id="JASSZA010000009">
    <property type="protein sequence ID" value="KAK2101342.1"/>
    <property type="molecule type" value="Genomic_DNA"/>
</dbReference>
<dbReference type="Proteomes" id="UP001266305">
    <property type="component" value="Unassembled WGS sequence"/>
</dbReference>
<sequence length="178" mass="20220">MTGFEGDVLYELLQHILKQRKPRILFSPFFHPGNSIHTQPEVILHQNHEEEPDSRRLTSPPCAKCFTAGSQASMMENEQHFHEFPTCFLKIDRMIERQVEVVQMRTPKQFSGHLTGQVMTGPTRSRTGQDLDFLSSLGAGLRVPPNTFALTRPHSSLLQALLSSPGPFFLLCLLYFRA</sequence>
<name>A0ABQ9UW84_SAGOE</name>